<accession>A0A1R3JQI7</accession>
<keyword evidence="2" id="KW-1185">Reference proteome</keyword>
<protein>
    <submittedName>
        <fullName evidence="1">Uncharacterized protein</fullName>
    </submittedName>
</protein>
<proteinExistence type="predicted"/>
<dbReference type="Gramene" id="OMO96977">
    <property type="protein sequence ID" value="OMO96977"/>
    <property type="gene ID" value="CCACVL1_04729"/>
</dbReference>
<sequence>MDANLHIMGRWMPWESKLNKDAAKN</sequence>
<dbReference type="AlphaFoldDB" id="A0A1R3JQI7"/>
<reference evidence="1 2" key="1">
    <citation type="submission" date="2013-09" db="EMBL/GenBank/DDBJ databases">
        <title>Corchorus capsularis genome sequencing.</title>
        <authorList>
            <person name="Alam M."/>
            <person name="Haque M.S."/>
            <person name="Islam M.S."/>
            <person name="Emdad E.M."/>
            <person name="Islam M.M."/>
            <person name="Ahmed B."/>
            <person name="Halim A."/>
            <person name="Hossen Q.M.M."/>
            <person name="Hossain M.Z."/>
            <person name="Ahmed R."/>
            <person name="Khan M.M."/>
            <person name="Islam R."/>
            <person name="Rashid M.M."/>
            <person name="Khan S.A."/>
            <person name="Rahman M.S."/>
            <person name="Alam M."/>
        </authorList>
    </citation>
    <scope>NUCLEOTIDE SEQUENCE [LARGE SCALE GENOMIC DNA]</scope>
    <source>
        <strain evidence="2">cv. CVL-1</strain>
        <tissue evidence="1">Whole seedling</tissue>
    </source>
</reference>
<evidence type="ECO:0000313" key="1">
    <source>
        <dbReference type="EMBL" id="OMO96977.1"/>
    </source>
</evidence>
<comment type="caution">
    <text evidence="1">The sequence shown here is derived from an EMBL/GenBank/DDBJ whole genome shotgun (WGS) entry which is preliminary data.</text>
</comment>
<dbReference type="EMBL" id="AWWV01007320">
    <property type="protein sequence ID" value="OMO96977.1"/>
    <property type="molecule type" value="Genomic_DNA"/>
</dbReference>
<dbReference type="Proteomes" id="UP000188268">
    <property type="component" value="Unassembled WGS sequence"/>
</dbReference>
<evidence type="ECO:0000313" key="2">
    <source>
        <dbReference type="Proteomes" id="UP000188268"/>
    </source>
</evidence>
<gene>
    <name evidence="1" type="ORF">CCACVL1_04729</name>
</gene>
<organism evidence="1 2">
    <name type="scientific">Corchorus capsularis</name>
    <name type="common">Jute</name>
    <dbReference type="NCBI Taxonomy" id="210143"/>
    <lineage>
        <taxon>Eukaryota</taxon>
        <taxon>Viridiplantae</taxon>
        <taxon>Streptophyta</taxon>
        <taxon>Embryophyta</taxon>
        <taxon>Tracheophyta</taxon>
        <taxon>Spermatophyta</taxon>
        <taxon>Magnoliopsida</taxon>
        <taxon>eudicotyledons</taxon>
        <taxon>Gunneridae</taxon>
        <taxon>Pentapetalae</taxon>
        <taxon>rosids</taxon>
        <taxon>malvids</taxon>
        <taxon>Malvales</taxon>
        <taxon>Malvaceae</taxon>
        <taxon>Grewioideae</taxon>
        <taxon>Apeibeae</taxon>
        <taxon>Corchorus</taxon>
    </lineage>
</organism>
<name>A0A1R3JQI7_COCAP</name>